<dbReference type="AlphaFoldDB" id="A0A7L1A952"/>
<dbReference type="PROSITE" id="PS50175">
    <property type="entry name" value="ASP_PROT_RETROV"/>
    <property type="match status" value="1"/>
</dbReference>
<sequence>GSLGIDLAAAVTITLIDTGVHQIPTGISGPLVDENRKIDALLIGRSSAGLAGLIVLPGVIDADYTGEIMVCAYTLMPPLTVNVGTRIAQLVLYPKMTTKNTDHLPRHGNQGFGSTGSTVVNLAQQMKHRPMTDITLSTSARINRITTMLDTGADFTIIN</sequence>
<evidence type="ECO:0000256" key="1">
    <source>
        <dbReference type="ARBA" id="ARBA00022670"/>
    </source>
</evidence>
<dbReference type="Proteomes" id="UP000579941">
    <property type="component" value="Unassembled WGS sequence"/>
</dbReference>
<keyword evidence="1" id="KW-0645">Protease</keyword>
<protein>
    <submittedName>
        <fullName evidence="5">POK9 protein</fullName>
    </submittedName>
</protein>
<keyword evidence="2" id="KW-0064">Aspartyl protease</keyword>
<dbReference type="GO" id="GO:0006508">
    <property type="term" value="P:proteolysis"/>
    <property type="evidence" value="ECO:0007669"/>
    <property type="project" value="UniProtKB-KW"/>
</dbReference>
<dbReference type="InterPro" id="IPR051592">
    <property type="entry name" value="HERV-K_Pro_peptidase_A2"/>
</dbReference>
<keyword evidence="6" id="KW-1185">Reference proteome</keyword>
<feature type="non-terminal residue" evidence="5">
    <location>
        <position position="159"/>
    </location>
</feature>
<dbReference type="InterPro" id="IPR029054">
    <property type="entry name" value="dUTPase-like"/>
</dbReference>
<dbReference type="InterPro" id="IPR033704">
    <property type="entry name" value="dUTPase_trimeric"/>
</dbReference>
<dbReference type="InterPro" id="IPR001995">
    <property type="entry name" value="Peptidase_A2_cat"/>
</dbReference>
<evidence type="ECO:0000313" key="6">
    <source>
        <dbReference type="Proteomes" id="UP000579941"/>
    </source>
</evidence>
<comment type="caution">
    <text evidence="5">The sequence shown here is derived from an EMBL/GenBank/DDBJ whole genome shotgun (WGS) entry which is preliminary data.</text>
</comment>
<name>A0A7L1A952_GYMTI</name>
<evidence type="ECO:0000256" key="2">
    <source>
        <dbReference type="ARBA" id="ARBA00022750"/>
    </source>
</evidence>
<dbReference type="SUPFAM" id="SSF51283">
    <property type="entry name" value="dUTPase-like"/>
    <property type="match status" value="1"/>
</dbReference>
<evidence type="ECO:0000259" key="4">
    <source>
        <dbReference type="PROSITE" id="PS50175"/>
    </source>
</evidence>
<dbReference type="EMBL" id="VXAZ01000287">
    <property type="protein sequence ID" value="NXM37734.1"/>
    <property type="molecule type" value="Genomic_DNA"/>
</dbReference>
<dbReference type="Pfam" id="PF00692">
    <property type="entry name" value="dUTPase"/>
    <property type="match status" value="1"/>
</dbReference>
<dbReference type="Gene3D" id="2.70.40.10">
    <property type="match status" value="1"/>
</dbReference>
<proteinExistence type="predicted"/>
<reference evidence="5 6" key="1">
    <citation type="submission" date="2019-09" db="EMBL/GenBank/DDBJ databases">
        <title>Bird 10,000 Genomes (B10K) Project - Family phase.</title>
        <authorList>
            <person name="Zhang G."/>
        </authorList>
    </citation>
    <scope>NUCLEOTIDE SEQUENCE [LARGE SCALE GENOMIC DNA]</scope>
    <source>
        <strain evidence="5">B10K-DU-002-05</strain>
        <tissue evidence="5">Muscle</tissue>
    </source>
</reference>
<evidence type="ECO:0000256" key="3">
    <source>
        <dbReference type="ARBA" id="ARBA00022801"/>
    </source>
</evidence>
<dbReference type="InterPro" id="IPR036157">
    <property type="entry name" value="dUTPase-like_sf"/>
</dbReference>
<feature type="domain" description="Peptidase A2" evidence="4">
    <location>
        <begin position="145"/>
        <end position="159"/>
    </location>
</feature>
<evidence type="ECO:0000313" key="5">
    <source>
        <dbReference type="EMBL" id="NXM37734.1"/>
    </source>
</evidence>
<dbReference type="CDD" id="cd07557">
    <property type="entry name" value="trimeric_dUTPase"/>
    <property type="match status" value="1"/>
</dbReference>
<dbReference type="PANTHER" id="PTHR19422">
    <property type="entry name" value="GAG RETROVIRAL POLYPROTEIN"/>
    <property type="match status" value="1"/>
</dbReference>
<dbReference type="GO" id="GO:0004190">
    <property type="term" value="F:aspartic-type endopeptidase activity"/>
    <property type="evidence" value="ECO:0007669"/>
    <property type="project" value="UniProtKB-KW"/>
</dbReference>
<keyword evidence="3" id="KW-0378">Hydrolase</keyword>
<organism evidence="5 6">
    <name type="scientific">Gymnorhina tibicen</name>
    <name type="common">Australian magpie</name>
    <name type="synonym">Cracticus tibicen</name>
    <dbReference type="NCBI Taxonomy" id="9132"/>
    <lineage>
        <taxon>Eukaryota</taxon>
        <taxon>Metazoa</taxon>
        <taxon>Chordata</taxon>
        <taxon>Craniata</taxon>
        <taxon>Vertebrata</taxon>
        <taxon>Euteleostomi</taxon>
        <taxon>Archelosauria</taxon>
        <taxon>Archosauria</taxon>
        <taxon>Dinosauria</taxon>
        <taxon>Saurischia</taxon>
        <taxon>Theropoda</taxon>
        <taxon>Coelurosauria</taxon>
        <taxon>Aves</taxon>
        <taxon>Neognathae</taxon>
        <taxon>Neoaves</taxon>
        <taxon>Telluraves</taxon>
        <taxon>Australaves</taxon>
        <taxon>Passeriformes</taxon>
        <taxon>Artamidae</taxon>
        <taxon>Gymnorhina</taxon>
    </lineage>
</organism>
<dbReference type="PANTHER" id="PTHR19422:SF123">
    <property type="entry name" value="RT1 CLASS I, LOCUS CE15"/>
    <property type="match status" value="1"/>
</dbReference>
<accession>A0A7L1A952</accession>
<feature type="non-terminal residue" evidence="5">
    <location>
        <position position="1"/>
    </location>
</feature>
<gene>
    <name evidence="5" type="primary">Ervk9_0</name>
    <name evidence="5" type="ORF">GYMTIB_R14863</name>
</gene>